<evidence type="ECO:0000256" key="1">
    <source>
        <dbReference type="ARBA" id="ARBA00022448"/>
    </source>
</evidence>
<dbReference type="InterPro" id="IPR004623">
    <property type="entry name" value="KdpA"/>
</dbReference>
<dbReference type="HAMAP" id="MF_00275">
    <property type="entry name" value="KdpA"/>
    <property type="match status" value="1"/>
</dbReference>
<dbReference type="PANTHER" id="PTHR30607:SF2">
    <property type="entry name" value="POTASSIUM-TRANSPORTING ATPASE POTASSIUM-BINDING SUBUNIT"/>
    <property type="match status" value="1"/>
</dbReference>
<proteinExistence type="inferred from homology"/>
<protein>
    <recommendedName>
        <fullName evidence="9">Potassium-transporting ATPase potassium-binding subunit</fullName>
    </recommendedName>
    <alternativeName>
        <fullName evidence="9">ATP phosphohydrolase [potassium-transporting] A chain</fullName>
    </alternativeName>
    <alternativeName>
        <fullName evidence="9">Potassium-binding and translocating subunit A</fullName>
    </alternativeName>
    <alternativeName>
        <fullName evidence="9">Potassium-translocating ATPase A chain</fullName>
    </alternativeName>
</protein>
<feature type="transmembrane region" description="Helical" evidence="9">
    <location>
        <begin position="521"/>
        <end position="543"/>
    </location>
</feature>
<feature type="transmembrane region" description="Helical" evidence="9">
    <location>
        <begin position="12"/>
        <end position="34"/>
    </location>
</feature>
<accession>A0ABU8NVC7</accession>
<reference evidence="10 11" key="1">
    <citation type="submission" date="2024-02" db="EMBL/GenBank/DDBJ databases">
        <title>Whole genome sequencing and characterization of Corynebacterium isolated from the ocular surface of dry eye disease sufferers.</title>
        <authorList>
            <person name="Naqvi M."/>
        </authorList>
    </citation>
    <scope>NUCLEOTIDE SEQUENCE [LARGE SCALE GENOMIC DNA]</scope>
    <source>
        <strain evidence="10 11">PCRF</strain>
    </source>
</reference>
<keyword evidence="2 9" id="KW-1003">Cell membrane</keyword>
<evidence type="ECO:0000256" key="4">
    <source>
        <dbReference type="ARBA" id="ARBA00022692"/>
    </source>
</evidence>
<feature type="transmembrane region" description="Helical" evidence="9">
    <location>
        <begin position="412"/>
        <end position="434"/>
    </location>
</feature>
<keyword evidence="1 9" id="KW-0813">Transport</keyword>
<evidence type="ECO:0000313" key="11">
    <source>
        <dbReference type="Proteomes" id="UP001359781"/>
    </source>
</evidence>
<feature type="transmembrane region" description="Helical" evidence="9">
    <location>
        <begin position="479"/>
        <end position="500"/>
    </location>
</feature>
<evidence type="ECO:0000256" key="5">
    <source>
        <dbReference type="ARBA" id="ARBA00022958"/>
    </source>
</evidence>
<feature type="transmembrane region" description="Helical" evidence="9">
    <location>
        <begin position="177"/>
        <end position="199"/>
    </location>
</feature>
<keyword evidence="11" id="KW-1185">Reference proteome</keyword>
<gene>
    <name evidence="9 10" type="primary">kdpA</name>
    <name evidence="10" type="ORF">V5S96_01005</name>
</gene>
<comment type="subunit">
    <text evidence="9">The system is composed of three essential subunits: KdpA, KdpB and KdpC.</text>
</comment>
<evidence type="ECO:0000256" key="7">
    <source>
        <dbReference type="ARBA" id="ARBA00023065"/>
    </source>
</evidence>
<evidence type="ECO:0000313" key="10">
    <source>
        <dbReference type="EMBL" id="MEJ4098949.1"/>
    </source>
</evidence>
<evidence type="ECO:0000256" key="2">
    <source>
        <dbReference type="ARBA" id="ARBA00022475"/>
    </source>
</evidence>
<keyword evidence="7 9" id="KW-0406">Ion transport</keyword>
<feature type="transmembrane region" description="Helical" evidence="9">
    <location>
        <begin position="66"/>
        <end position="84"/>
    </location>
</feature>
<evidence type="ECO:0000256" key="3">
    <source>
        <dbReference type="ARBA" id="ARBA00022538"/>
    </source>
</evidence>
<comment type="subcellular location">
    <subcellularLocation>
        <location evidence="9">Cell membrane</location>
        <topology evidence="9">Multi-pass membrane protein</topology>
    </subcellularLocation>
</comment>
<comment type="function">
    <text evidence="9">Part of the high-affinity ATP-driven potassium transport (or Kdp) system, which catalyzes the hydrolysis of ATP coupled with the electrogenic transport of potassium into the cytoplasm. This subunit binds the extracellular potassium ions and delivers the ions to the membrane domain of KdpB through an intramembrane tunnel.</text>
</comment>
<keyword evidence="5 9" id="KW-0630">Potassium</keyword>
<dbReference type="PANTHER" id="PTHR30607">
    <property type="entry name" value="POTASSIUM-TRANSPORTING ATPASE A CHAIN"/>
    <property type="match status" value="1"/>
</dbReference>
<feature type="transmembrane region" description="Helical" evidence="9">
    <location>
        <begin position="371"/>
        <end position="391"/>
    </location>
</feature>
<feature type="transmembrane region" description="Helical" evidence="9">
    <location>
        <begin position="130"/>
        <end position="156"/>
    </location>
</feature>
<keyword evidence="3 9" id="KW-0633">Potassium transport</keyword>
<sequence>MIPAVVDALRRAAPILLVLLALAGAYLPLGAYMARVFRSPRHTLAERAIYRLMGVRPDSSQRWTRYAAGVLAFSVLSLVALYLLQRVQDLLPLARGIEAVAPDQAWNTAASFVTNTNWQSYSGETTMSPFVQMVGLAVQNFLSAAVGISVAVALMRGLACRDAQGHIGNFWVDLTRCVLRVLLPLAALAAVVLLSQGVIQNLSPASVVHTVPGGAQVIPGGPVASQEAIKELGTNGGGYFGANSTHPLENPTAASNLVEVFLILLIPVSLTRTFGIMVGDRRQGWALLGAMGVLFLASLGAVLALEASSAHALEGRELRFGVLPSAFFAVSTTLTSTGAVDSFHSSYTPLGGGVLLLNMLLGEIAPGGVGSGLYGILVVALLTVFLSGLMVGRTPEYLGKRIGVAQIIKVCLYTLVMPAAVVGGVALSAVLPGIRASLSTTTDSPHALTELVYAFASAANNNGSAFAGLNANTPWFNTALGIVMLLGRFLPMLMVLALAGSFATQSPSPPSSGTMPTHRPLFVGLVVGVALVVGALTFLPLFVLGPLAEALTL</sequence>
<name>A0ABU8NVC7_9CORY</name>
<keyword evidence="6 9" id="KW-1133">Transmembrane helix</keyword>
<evidence type="ECO:0000256" key="6">
    <source>
        <dbReference type="ARBA" id="ARBA00022989"/>
    </source>
</evidence>
<dbReference type="Proteomes" id="UP001359781">
    <property type="component" value="Unassembled WGS sequence"/>
</dbReference>
<evidence type="ECO:0000256" key="9">
    <source>
        <dbReference type="HAMAP-Rule" id="MF_00275"/>
    </source>
</evidence>
<dbReference type="EMBL" id="JBAHVJ010000001">
    <property type="protein sequence ID" value="MEJ4098949.1"/>
    <property type="molecule type" value="Genomic_DNA"/>
</dbReference>
<feature type="transmembrane region" description="Helical" evidence="9">
    <location>
        <begin position="320"/>
        <end position="340"/>
    </location>
</feature>
<organism evidence="10 11">
    <name type="scientific">Corynebacterium mastitidis</name>
    <dbReference type="NCBI Taxonomy" id="161890"/>
    <lineage>
        <taxon>Bacteria</taxon>
        <taxon>Bacillati</taxon>
        <taxon>Actinomycetota</taxon>
        <taxon>Actinomycetes</taxon>
        <taxon>Mycobacteriales</taxon>
        <taxon>Corynebacteriaceae</taxon>
        <taxon>Corynebacterium</taxon>
    </lineage>
</organism>
<keyword evidence="4 9" id="KW-0812">Transmembrane</keyword>
<comment type="similarity">
    <text evidence="9">Belongs to the KdpA family.</text>
</comment>
<keyword evidence="8 9" id="KW-0472">Membrane</keyword>
<feature type="transmembrane region" description="Helical" evidence="9">
    <location>
        <begin position="285"/>
        <end position="305"/>
    </location>
</feature>
<dbReference type="RefSeq" id="WP_337889430.1">
    <property type="nucleotide sequence ID" value="NZ_JBAHVI010000002.1"/>
</dbReference>
<dbReference type="Pfam" id="PF03814">
    <property type="entry name" value="KdpA"/>
    <property type="match status" value="1"/>
</dbReference>
<comment type="caution">
    <text evidence="10">The sequence shown here is derived from an EMBL/GenBank/DDBJ whole genome shotgun (WGS) entry which is preliminary data.</text>
</comment>
<evidence type="ECO:0000256" key="8">
    <source>
        <dbReference type="ARBA" id="ARBA00023136"/>
    </source>
</evidence>
<dbReference type="NCBIfam" id="TIGR00680">
    <property type="entry name" value="kdpA"/>
    <property type="match status" value="1"/>
</dbReference>
<dbReference type="PIRSF" id="PIRSF001294">
    <property type="entry name" value="K_ATPaseA"/>
    <property type="match status" value="1"/>
</dbReference>